<dbReference type="AlphaFoldDB" id="W1UYL4"/>
<proteinExistence type="predicted"/>
<reference evidence="2 3" key="1">
    <citation type="submission" date="2013-12" db="EMBL/GenBank/DDBJ databases">
        <title>A Varibaculum cambriense genome reconstructed from a premature infant gut community with otherwise low bacterial novelty that shifts toward anaerobic metabolism during the third week of life.</title>
        <authorList>
            <person name="Brown C.T."/>
            <person name="Sharon I."/>
            <person name="Thomas B.C."/>
            <person name="Castelle C.J."/>
            <person name="Morowitz M.J."/>
            <person name="Banfield J.F."/>
        </authorList>
    </citation>
    <scope>NUCLEOTIDE SEQUENCE [LARGE SCALE GENOMIC DNA]</scope>
    <source>
        <strain evidence="3">DORA_11</strain>
    </source>
</reference>
<dbReference type="EMBL" id="AZMJ01000541">
    <property type="protein sequence ID" value="ETI98585.1"/>
    <property type="molecule type" value="Genomic_DNA"/>
</dbReference>
<keyword evidence="1" id="KW-0732">Signal</keyword>
<evidence type="ECO:0000256" key="1">
    <source>
        <dbReference type="SAM" id="SignalP"/>
    </source>
</evidence>
<sequence length="193" mass="22000">MRWMMKRIYLLSLWLLSCLVLPMQIQAVSQADLLNAERFEHIDSSADSGRGDGKYLDLSSVKSVTAPNGHRRIEAVIYVSMPAANMIQGLSVQYDYQMDRSLRHLINDHDRSLKQGDKTPYISIWRAKQGSSGITGTVNDGGTYYNNGQIRQQRIYAENLKAMILPAEFGDEKYKLPNLIYKKIFGLSYDDEL</sequence>
<evidence type="ECO:0000313" key="3">
    <source>
        <dbReference type="Proteomes" id="UP000018855"/>
    </source>
</evidence>
<dbReference type="Proteomes" id="UP000018855">
    <property type="component" value="Unassembled WGS sequence"/>
</dbReference>
<comment type="caution">
    <text evidence="2">The sequence shown here is derived from an EMBL/GenBank/DDBJ whole genome shotgun (WGS) entry which is preliminary data.</text>
</comment>
<protein>
    <submittedName>
        <fullName evidence="2">Uncharacterized protein</fullName>
    </submittedName>
</protein>
<organism evidence="2 3">
    <name type="scientific">Veillonella dispar DORA_11</name>
    <dbReference type="NCBI Taxonomy" id="1403949"/>
    <lineage>
        <taxon>Bacteria</taxon>
        <taxon>Bacillati</taxon>
        <taxon>Bacillota</taxon>
        <taxon>Negativicutes</taxon>
        <taxon>Veillonellales</taxon>
        <taxon>Veillonellaceae</taxon>
        <taxon>Veillonella</taxon>
    </lineage>
</organism>
<dbReference type="PROSITE" id="PS51257">
    <property type="entry name" value="PROKAR_LIPOPROTEIN"/>
    <property type="match status" value="1"/>
</dbReference>
<feature type="chain" id="PRO_5004810400" evidence="1">
    <location>
        <begin position="28"/>
        <end position="193"/>
    </location>
</feature>
<feature type="signal peptide" evidence="1">
    <location>
        <begin position="1"/>
        <end position="27"/>
    </location>
</feature>
<evidence type="ECO:0000313" key="2">
    <source>
        <dbReference type="EMBL" id="ETI98585.1"/>
    </source>
</evidence>
<gene>
    <name evidence="2" type="ORF">Q619_VDC00541G0003</name>
</gene>
<accession>W1UYL4</accession>
<dbReference type="PATRIC" id="fig|1403949.3.peg.899"/>
<name>W1UYL4_9FIRM</name>